<protein>
    <submittedName>
        <fullName evidence="2">Uncharacterized protein</fullName>
    </submittedName>
</protein>
<organism evidence="2 3">
    <name type="scientific">Caerostris extrusa</name>
    <name type="common">Bark spider</name>
    <name type="synonym">Caerostris bankana</name>
    <dbReference type="NCBI Taxonomy" id="172846"/>
    <lineage>
        <taxon>Eukaryota</taxon>
        <taxon>Metazoa</taxon>
        <taxon>Ecdysozoa</taxon>
        <taxon>Arthropoda</taxon>
        <taxon>Chelicerata</taxon>
        <taxon>Arachnida</taxon>
        <taxon>Araneae</taxon>
        <taxon>Araneomorphae</taxon>
        <taxon>Entelegynae</taxon>
        <taxon>Araneoidea</taxon>
        <taxon>Araneidae</taxon>
        <taxon>Caerostris</taxon>
    </lineage>
</organism>
<reference evidence="2 3" key="1">
    <citation type="submission" date="2021-06" db="EMBL/GenBank/DDBJ databases">
        <title>Caerostris extrusa draft genome.</title>
        <authorList>
            <person name="Kono N."/>
            <person name="Arakawa K."/>
        </authorList>
    </citation>
    <scope>NUCLEOTIDE SEQUENCE [LARGE SCALE GENOMIC DNA]</scope>
</reference>
<dbReference type="Proteomes" id="UP001054945">
    <property type="component" value="Unassembled WGS sequence"/>
</dbReference>
<dbReference type="AlphaFoldDB" id="A0AAV4T4V5"/>
<accession>A0AAV4T4V5</accession>
<name>A0AAV4T4V5_CAEEX</name>
<evidence type="ECO:0000256" key="1">
    <source>
        <dbReference type="SAM" id="MobiDB-lite"/>
    </source>
</evidence>
<evidence type="ECO:0000313" key="3">
    <source>
        <dbReference type="Proteomes" id="UP001054945"/>
    </source>
</evidence>
<feature type="compositionally biased region" description="Basic and acidic residues" evidence="1">
    <location>
        <begin position="70"/>
        <end position="80"/>
    </location>
</feature>
<proteinExistence type="predicted"/>
<evidence type="ECO:0000313" key="2">
    <source>
        <dbReference type="EMBL" id="GIY41209.1"/>
    </source>
</evidence>
<feature type="region of interest" description="Disordered" evidence="1">
    <location>
        <begin position="64"/>
        <end position="111"/>
    </location>
</feature>
<comment type="caution">
    <text evidence="2">The sequence shown here is derived from an EMBL/GenBank/DDBJ whole genome shotgun (WGS) entry which is preliminary data.</text>
</comment>
<feature type="compositionally biased region" description="Polar residues" evidence="1">
    <location>
        <begin position="92"/>
        <end position="104"/>
    </location>
</feature>
<dbReference type="EMBL" id="BPLR01010699">
    <property type="protein sequence ID" value="GIY41209.1"/>
    <property type="molecule type" value="Genomic_DNA"/>
</dbReference>
<sequence>MVQRWASLKGIPPDSDIEPLIRQSTLACAWEDGFSEGPSLDRIQESILTPLLRLISWRLPTESQMTGGVNRRDSLFGEKHSSHKLPPELPVFSNSSRGKNSYFNSHKYFPT</sequence>
<keyword evidence="3" id="KW-1185">Reference proteome</keyword>
<gene>
    <name evidence="2" type="ORF">CEXT_747811</name>
</gene>